<evidence type="ECO:0000259" key="2">
    <source>
        <dbReference type="Pfam" id="PF20516"/>
    </source>
</evidence>
<sequence length="516" mass="57082">MACAHTWLAAVHAADGHLEPPPEPDIPADYLQKPRRGPAPTAYLPRASLASPPPSSSASKPIPRPKRRRAALAEIEPPNQKRQRTLNAPTRTMSPRKSPSPARKSSRQTAMAGKAGKAQMTIEEAPAVAMQRVVDPDRTPRPARPKRAVRPAPPVPDLHAWPAPVLMPSGSEGVAEDLENSEDAENAEIESSHASTNSKRSRSPTRRMIDLQIATKPIIPKTVTSSEDVPQDVRALYKAVRAVARMSKGVVPLGIEIAVKEHVNDDFDDLEDCFAKTPSDRTHKQLEDEFKAMWKIRNGTAVCEREHLHEPSWNELVHSQMLEQAVVDRPGFAYYNITTARVIKELVPDNKFGELLKGKMIDYAVTLGPPLIPTAHVVNGLAASPRKLQRTCNPSEYSPLCYNPVALSIETKSPDGRGENGEVQLAVWALAYFNRLRQLIQDPVTMTLPMLLVTNAQWKLYFASDLAHEIHFIHAVDIGTTTDIIGCYTILKALRLVLDMVEQTFPPWFLEGVQPE</sequence>
<dbReference type="EMBL" id="JAADJZ010000008">
    <property type="protein sequence ID" value="KAF2872817.1"/>
    <property type="molecule type" value="Genomic_DNA"/>
</dbReference>
<dbReference type="InterPro" id="IPR046797">
    <property type="entry name" value="PDDEXK_12"/>
</dbReference>
<feature type="domain" description="PD-(D/E)XK nuclease-like" evidence="2">
    <location>
        <begin position="260"/>
        <end position="505"/>
    </location>
</feature>
<reference evidence="3 4" key="1">
    <citation type="submission" date="2020-01" db="EMBL/GenBank/DDBJ databases">
        <authorList>
            <consortium name="DOE Joint Genome Institute"/>
            <person name="Haridas S."/>
            <person name="Albert R."/>
            <person name="Binder M."/>
            <person name="Bloem J."/>
            <person name="Labutti K."/>
            <person name="Salamov A."/>
            <person name="Andreopoulos B."/>
            <person name="Baker S.E."/>
            <person name="Barry K."/>
            <person name="Bills G."/>
            <person name="Bluhm B.H."/>
            <person name="Cannon C."/>
            <person name="Castanera R."/>
            <person name="Culley D.E."/>
            <person name="Daum C."/>
            <person name="Ezra D."/>
            <person name="Gonzalez J.B."/>
            <person name="Henrissat B."/>
            <person name="Kuo A."/>
            <person name="Liang C."/>
            <person name="Lipzen A."/>
            <person name="Lutzoni F."/>
            <person name="Magnuson J."/>
            <person name="Mondo S."/>
            <person name="Nolan M."/>
            <person name="Ohm R."/>
            <person name="Pangilinan J."/>
            <person name="Park H.-J.H."/>
            <person name="Ramirez L."/>
            <person name="Alfaro M."/>
            <person name="Sun H."/>
            <person name="Tritt A."/>
            <person name="Yoshinaga Y."/>
            <person name="Zwiers L.-H.L."/>
            <person name="Turgeon B.G."/>
            <person name="Goodwin S.B."/>
            <person name="Spatafora J.W."/>
            <person name="Crous P.W."/>
            <person name="Grigoriev I.V."/>
        </authorList>
    </citation>
    <scope>NUCLEOTIDE SEQUENCE [LARGE SCALE GENOMIC DNA]</scope>
    <source>
        <strain evidence="3 4">CBS 611.86</strain>
    </source>
</reference>
<evidence type="ECO:0000313" key="4">
    <source>
        <dbReference type="Proteomes" id="UP000481861"/>
    </source>
</evidence>
<protein>
    <recommendedName>
        <fullName evidence="2">PD-(D/E)XK nuclease-like domain-containing protein</fullName>
    </recommendedName>
</protein>
<evidence type="ECO:0000256" key="1">
    <source>
        <dbReference type="SAM" id="MobiDB-lite"/>
    </source>
</evidence>
<dbReference type="AlphaFoldDB" id="A0A7C8I7S8"/>
<feature type="compositionally biased region" description="Acidic residues" evidence="1">
    <location>
        <begin position="174"/>
        <end position="188"/>
    </location>
</feature>
<name>A0A7C8I7S8_9PLEO</name>
<dbReference type="Proteomes" id="UP000481861">
    <property type="component" value="Unassembled WGS sequence"/>
</dbReference>
<keyword evidence="4" id="KW-1185">Reference proteome</keyword>
<organism evidence="3 4">
    <name type="scientific">Massariosphaeria phaeospora</name>
    <dbReference type="NCBI Taxonomy" id="100035"/>
    <lineage>
        <taxon>Eukaryota</taxon>
        <taxon>Fungi</taxon>
        <taxon>Dikarya</taxon>
        <taxon>Ascomycota</taxon>
        <taxon>Pezizomycotina</taxon>
        <taxon>Dothideomycetes</taxon>
        <taxon>Pleosporomycetidae</taxon>
        <taxon>Pleosporales</taxon>
        <taxon>Pleosporales incertae sedis</taxon>
        <taxon>Massariosphaeria</taxon>
    </lineage>
</organism>
<evidence type="ECO:0000313" key="3">
    <source>
        <dbReference type="EMBL" id="KAF2872817.1"/>
    </source>
</evidence>
<accession>A0A7C8I7S8</accession>
<comment type="caution">
    <text evidence="3">The sequence shown here is derived from an EMBL/GenBank/DDBJ whole genome shotgun (WGS) entry which is preliminary data.</text>
</comment>
<feature type="compositionally biased region" description="Low complexity" evidence="1">
    <location>
        <begin position="44"/>
        <end position="61"/>
    </location>
</feature>
<dbReference type="OrthoDB" id="4161186at2759"/>
<feature type="region of interest" description="Disordered" evidence="1">
    <location>
        <begin position="14"/>
        <end position="207"/>
    </location>
</feature>
<dbReference type="Pfam" id="PF20516">
    <property type="entry name" value="PDDEXK_12"/>
    <property type="match status" value="1"/>
</dbReference>
<gene>
    <name evidence="3" type="ORF">BDV95DRAFT_593227</name>
</gene>
<proteinExistence type="predicted"/>